<dbReference type="PRINTS" id="PR00463">
    <property type="entry name" value="EP450I"/>
</dbReference>
<evidence type="ECO:0000256" key="4">
    <source>
        <dbReference type="ARBA" id="ARBA00023002"/>
    </source>
</evidence>
<protein>
    <submittedName>
        <fullName evidence="7">Uncharacterized protein</fullName>
    </submittedName>
</protein>
<keyword evidence="5" id="KW-0408">Iron</keyword>
<comment type="caution">
    <text evidence="7">The sequence shown here is derived from an EMBL/GenBank/DDBJ whole genome shotgun (WGS) entry which is preliminary data.</text>
</comment>
<dbReference type="Gene3D" id="1.10.630.10">
    <property type="entry name" value="Cytochrome P450"/>
    <property type="match status" value="1"/>
</dbReference>
<keyword evidence="3" id="KW-0479">Metal-binding</keyword>
<evidence type="ECO:0000313" key="7">
    <source>
        <dbReference type="EMBL" id="KAK3223210.1"/>
    </source>
</evidence>
<keyword evidence="2" id="KW-0349">Heme</keyword>
<proteinExistence type="inferred from homology"/>
<dbReference type="InterPro" id="IPR036396">
    <property type="entry name" value="Cyt_P450_sf"/>
</dbReference>
<evidence type="ECO:0000256" key="2">
    <source>
        <dbReference type="ARBA" id="ARBA00022617"/>
    </source>
</evidence>
<keyword evidence="4" id="KW-0560">Oxidoreductase</keyword>
<dbReference type="InterPro" id="IPR001128">
    <property type="entry name" value="Cyt_P450"/>
</dbReference>
<keyword evidence="8" id="KW-1185">Reference proteome</keyword>
<dbReference type="EMBL" id="JANJYJ010000003">
    <property type="protein sequence ID" value="KAK3223210.1"/>
    <property type="molecule type" value="Genomic_DNA"/>
</dbReference>
<accession>A0AAE0EE84</accession>
<keyword evidence="6" id="KW-0503">Monooxygenase</keyword>
<evidence type="ECO:0000256" key="5">
    <source>
        <dbReference type="ARBA" id="ARBA00023004"/>
    </source>
</evidence>
<dbReference type="GO" id="GO:0020037">
    <property type="term" value="F:heme binding"/>
    <property type="evidence" value="ECO:0007669"/>
    <property type="project" value="InterPro"/>
</dbReference>
<dbReference type="GO" id="GO:0005506">
    <property type="term" value="F:iron ion binding"/>
    <property type="evidence" value="ECO:0007669"/>
    <property type="project" value="InterPro"/>
</dbReference>
<name>A0AAE0EE84_9ROSI</name>
<gene>
    <name evidence="7" type="ORF">Dsin_010235</name>
</gene>
<dbReference type="GO" id="GO:0004497">
    <property type="term" value="F:monooxygenase activity"/>
    <property type="evidence" value="ECO:0007669"/>
    <property type="project" value="UniProtKB-KW"/>
</dbReference>
<organism evidence="7 8">
    <name type="scientific">Dipteronia sinensis</name>
    <dbReference type="NCBI Taxonomy" id="43782"/>
    <lineage>
        <taxon>Eukaryota</taxon>
        <taxon>Viridiplantae</taxon>
        <taxon>Streptophyta</taxon>
        <taxon>Embryophyta</taxon>
        <taxon>Tracheophyta</taxon>
        <taxon>Spermatophyta</taxon>
        <taxon>Magnoliopsida</taxon>
        <taxon>eudicotyledons</taxon>
        <taxon>Gunneridae</taxon>
        <taxon>Pentapetalae</taxon>
        <taxon>rosids</taxon>
        <taxon>malvids</taxon>
        <taxon>Sapindales</taxon>
        <taxon>Sapindaceae</taxon>
        <taxon>Hippocastanoideae</taxon>
        <taxon>Acereae</taxon>
        <taxon>Dipteronia</taxon>
    </lineage>
</organism>
<comment type="similarity">
    <text evidence="1">Belongs to the cytochrome P450 family.</text>
</comment>
<dbReference type="AlphaFoldDB" id="A0AAE0EE84"/>
<dbReference type="GO" id="GO:0016705">
    <property type="term" value="F:oxidoreductase activity, acting on paired donors, with incorporation or reduction of molecular oxygen"/>
    <property type="evidence" value="ECO:0007669"/>
    <property type="project" value="InterPro"/>
</dbReference>
<dbReference type="Proteomes" id="UP001281410">
    <property type="component" value="Unassembled WGS sequence"/>
</dbReference>
<evidence type="ECO:0000256" key="1">
    <source>
        <dbReference type="ARBA" id="ARBA00010617"/>
    </source>
</evidence>
<dbReference type="SUPFAM" id="SSF48264">
    <property type="entry name" value="Cytochrome P450"/>
    <property type="match status" value="1"/>
</dbReference>
<reference evidence="7" key="1">
    <citation type="journal article" date="2023" name="Plant J.">
        <title>Genome sequences and population genomics provide insights into the demographic history, inbreeding, and mutation load of two 'living fossil' tree species of Dipteronia.</title>
        <authorList>
            <person name="Feng Y."/>
            <person name="Comes H.P."/>
            <person name="Chen J."/>
            <person name="Zhu S."/>
            <person name="Lu R."/>
            <person name="Zhang X."/>
            <person name="Li P."/>
            <person name="Qiu J."/>
            <person name="Olsen K.M."/>
            <person name="Qiu Y."/>
        </authorList>
    </citation>
    <scope>NUCLEOTIDE SEQUENCE</scope>
    <source>
        <strain evidence="7">NBL</strain>
    </source>
</reference>
<evidence type="ECO:0000256" key="6">
    <source>
        <dbReference type="ARBA" id="ARBA00023033"/>
    </source>
</evidence>
<dbReference type="InterPro" id="IPR050651">
    <property type="entry name" value="Plant_Cytochrome_P450_Monoox"/>
</dbReference>
<evidence type="ECO:0000256" key="3">
    <source>
        <dbReference type="ARBA" id="ARBA00022723"/>
    </source>
</evidence>
<evidence type="ECO:0000313" key="8">
    <source>
        <dbReference type="Proteomes" id="UP001281410"/>
    </source>
</evidence>
<dbReference type="InterPro" id="IPR002401">
    <property type="entry name" value="Cyt_P450_E_grp-I"/>
</dbReference>
<dbReference type="Gene3D" id="1.20.930.50">
    <property type="match status" value="1"/>
</dbReference>
<dbReference type="PANTHER" id="PTHR47947">
    <property type="entry name" value="CYTOCHROME P450 82C3-RELATED"/>
    <property type="match status" value="1"/>
</dbReference>
<dbReference type="Pfam" id="PF00067">
    <property type="entry name" value="p450"/>
    <property type="match status" value="1"/>
</dbReference>
<sequence>MRKISTMELLSNHRIDMLKGIRTSEVETSIRGLYKIWKTEGRATNSGIMVDIKEWLGDLTYNIALRLVGGKRYLGASADCEGEVRSCQKVALSTEKPPQSEVTMVSPATGMALAKLVITEKAIKQTAKKMDTLIGSWLEKHKKKRLLSGEKKKEQDSMDDADTINKALACLSHELQVEESDIKNLIYLQAIIKETLRLYPPSPNIALRAAMEDCTLSNGYHIPAATRLMVKAWKIQRDECVWPDPGRFCPERFLTSHKDKCQRSKF</sequence>
<dbReference type="PANTHER" id="PTHR47947:SF29">
    <property type="entry name" value="CYTOCHROME P450 CYP82D47-LIKE"/>
    <property type="match status" value="1"/>
</dbReference>